<protein>
    <submittedName>
        <fullName evidence="1">Uncharacterized protein</fullName>
    </submittedName>
</protein>
<gene>
    <name evidence="1" type="ORF">KSP40_PGU006076</name>
</gene>
<dbReference type="Proteomes" id="UP001412067">
    <property type="component" value="Unassembled WGS sequence"/>
</dbReference>
<dbReference type="EMBL" id="JBBWWR010000003">
    <property type="protein sequence ID" value="KAK8969230.1"/>
    <property type="molecule type" value="Genomic_DNA"/>
</dbReference>
<keyword evidence="2" id="KW-1185">Reference proteome</keyword>
<accession>A0ABR2N0G3</accession>
<evidence type="ECO:0000313" key="1">
    <source>
        <dbReference type="EMBL" id="KAK8969230.1"/>
    </source>
</evidence>
<comment type="caution">
    <text evidence="1">The sequence shown here is derived from an EMBL/GenBank/DDBJ whole genome shotgun (WGS) entry which is preliminary data.</text>
</comment>
<evidence type="ECO:0000313" key="2">
    <source>
        <dbReference type="Proteomes" id="UP001412067"/>
    </source>
</evidence>
<name>A0ABR2N0G3_9ASPA</name>
<proteinExistence type="predicted"/>
<organism evidence="1 2">
    <name type="scientific">Platanthera guangdongensis</name>
    <dbReference type="NCBI Taxonomy" id="2320717"/>
    <lineage>
        <taxon>Eukaryota</taxon>
        <taxon>Viridiplantae</taxon>
        <taxon>Streptophyta</taxon>
        <taxon>Embryophyta</taxon>
        <taxon>Tracheophyta</taxon>
        <taxon>Spermatophyta</taxon>
        <taxon>Magnoliopsida</taxon>
        <taxon>Liliopsida</taxon>
        <taxon>Asparagales</taxon>
        <taxon>Orchidaceae</taxon>
        <taxon>Orchidoideae</taxon>
        <taxon>Orchideae</taxon>
        <taxon>Orchidinae</taxon>
        <taxon>Platanthera</taxon>
    </lineage>
</organism>
<reference evidence="1 2" key="1">
    <citation type="journal article" date="2022" name="Nat. Plants">
        <title>Genomes of leafy and leafless Platanthera orchids illuminate the evolution of mycoheterotrophy.</title>
        <authorList>
            <person name="Li M.H."/>
            <person name="Liu K.W."/>
            <person name="Li Z."/>
            <person name="Lu H.C."/>
            <person name="Ye Q.L."/>
            <person name="Zhang D."/>
            <person name="Wang J.Y."/>
            <person name="Li Y.F."/>
            <person name="Zhong Z.M."/>
            <person name="Liu X."/>
            <person name="Yu X."/>
            <person name="Liu D.K."/>
            <person name="Tu X.D."/>
            <person name="Liu B."/>
            <person name="Hao Y."/>
            <person name="Liao X.Y."/>
            <person name="Jiang Y.T."/>
            <person name="Sun W.H."/>
            <person name="Chen J."/>
            <person name="Chen Y.Q."/>
            <person name="Ai Y."/>
            <person name="Zhai J.W."/>
            <person name="Wu S.S."/>
            <person name="Zhou Z."/>
            <person name="Hsiao Y.Y."/>
            <person name="Wu W.L."/>
            <person name="Chen Y.Y."/>
            <person name="Lin Y.F."/>
            <person name="Hsu J.L."/>
            <person name="Li C.Y."/>
            <person name="Wang Z.W."/>
            <person name="Zhao X."/>
            <person name="Zhong W.Y."/>
            <person name="Ma X.K."/>
            <person name="Ma L."/>
            <person name="Huang J."/>
            <person name="Chen G.Z."/>
            <person name="Huang M.Z."/>
            <person name="Huang L."/>
            <person name="Peng D.H."/>
            <person name="Luo Y.B."/>
            <person name="Zou S.Q."/>
            <person name="Chen S.P."/>
            <person name="Lan S."/>
            <person name="Tsai W.C."/>
            <person name="Van de Peer Y."/>
            <person name="Liu Z.J."/>
        </authorList>
    </citation>
    <scope>NUCLEOTIDE SEQUENCE [LARGE SCALE GENOMIC DNA]</scope>
    <source>
        <strain evidence="1">Lor288</strain>
    </source>
</reference>
<sequence length="57" mass="6237">MRGSGAFETPKSCSRLMQEHEVVAAAMRGIDDGDGRLQWQWLQEVTTTAEGGDGGRR</sequence>